<proteinExistence type="predicted"/>
<dbReference type="Pfam" id="PF16827">
    <property type="entry name" value="zf-HC3"/>
    <property type="match status" value="1"/>
</dbReference>
<keyword evidence="2" id="KW-1185">Reference proteome</keyword>
<reference evidence="1 2" key="1">
    <citation type="submission" date="2019-09" db="EMBL/GenBank/DDBJ databases">
        <title>Goodfellowia gen. nov., a new genus of the Pseudonocardineae related to Actinoalloteichus, containing Goodfellowia coeruleoviolacea gen. nov., comb. nov. gen. nov., comb. nov.</title>
        <authorList>
            <person name="Labeda D."/>
        </authorList>
    </citation>
    <scope>NUCLEOTIDE SEQUENCE [LARGE SCALE GENOMIC DNA]</scope>
    <source>
        <strain evidence="1 2">AN110305</strain>
    </source>
</reference>
<dbReference type="InterPro" id="IPR031795">
    <property type="entry name" value="Zf-HC3"/>
</dbReference>
<name>A0A5B2WJW8_9PSEU</name>
<dbReference type="EMBL" id="VUOB01000075">
    <property type="protein sequence ID" value="KAA2252373.1"/>
    <property type="molecule type" value="Genomic_DNA"/>
</dbReference>
<accession>A0A5B2WJW8</accession>
<evidence type="ECO:0000313" key="2">
    <source>
        <dbReference type="Proteomes" id="UP000323454"/>
    </source>
</evidence>
<dbReference type="OrthoDB" id="3556580at2"/>
<sequence length="89" mass="10044">MNGSGTSQFRWLPFSGRRHAIDDAIEPNTSGRTLCGKPVPKVPAQWDKQAGCWETCWDCDYIWRCRENIPLNPAVSRSKLTKVAPELTP</sequence>
<organism evidence="1 2">
    <name type="scientific">Solihabitans fulvus</name>
    <dbReference type="NCBI Taxonomy" id="1892852"/>
    <lineage>
        <taxon>Bacteria</taxon>
        <taxon>Bacillati</taxon>
        <taxon>Actinomycetota</taxon>
        <taxon>Actinomycetes</taxon>
        <taxon>Pseudonocardiales</taxon>
        <taxon>Pseudonocardiaceae</taxon>
        <taxon>Solihabitans</taxon>
    </lineage>
</organism>
<gene>
    <name evidence="1" type="ORF">F0L68_35570</name>
</gene>
<dbReference type="Proteomes" id="UP000323454">
    <property type="component" value="Unassembled WGS sequence"/>
</dbReference>
<reference evidence="1 2" key="2">
    <citation type="submission" date="2019-09" db="EMBL/GenBank/DDBJ databases">
        <authorList>
            <person name="Jin C."/>
        </authorList>
    </citation>
    <scope>NUCLEOTIDE SEQUENCE [LARGE SCALE GENOMIC DNA]</scope>
    <source>
        <strain evidence="1 2">AN110305</strain>
    </source>
</reference>
<protein>
    <recommendedName>
        <fullName evidence="3">Zinc-finger</fullName>
    </recommendedName>
</protein>
<evidence type="ECO:0000313" key="1">
    <source>
        <dbReference type="EMBL" id="KAA2252373.1"/>
    </source>
</evidence>
<dbReference type="RefSeq" id="WP_149854297.1">
    <property type="nucleotide sequence ID" value="NZ_VUOB01000075.1"/>
</dbReference>
<dbReference type="Gene3D" id="2.30.30.990">
    <property type="entry name" value="Malonyl-[acyl-carrier protein] O-methyltransferase, zinc-finger motif"/>
    <property type="match status" value="1"/>
</dbReference>
<evidence type="ECO:0008006" key="3">
    <source>
        <dbReference type="Google" id="ProtNLM"/>
    </source>
</evidence>
<dbReference type="AlphaFoldDB" id="A0A5B2WJW8"/>
<comment type="caution">
    <text evidence="1">The sequence shown here is derived from an EMBL/GenBank/DDBJ whole genome shotgun (WGS) entry which is preliminary data.</text>
</comment>